<gene>
    <name evidence="5" type="ORF">CU102_21750</name>
</gene>
<evidence type="ECO:0000313" key="5">
    <source>
        <dbReference type="EMBL" id="PSH64321.1"/>
    </source>
</evidence>
<dbReference type="Pfam" id="PF00455">
    <property type="entry name" value="DeoRC"/>
    <property type="match status" value="1"/>
</dbReference>
<dbReference type="InterPro" id="IPR001034">
    <property type="entry name" value="DeoR_HTH"/>
</dbReference>
<dbReference type="AlphaFoldDB" id="A0A2P7BCX1"/>
<dbReference type="PANTHER" id="PTHR30363:SF4">
    <property type="entry name" value="GLYCEROL-3-PHOSPHATE REGULON REPRESSOR"/>
    <property type="match status" value="1"/>
</dbReference>
<dbReference type="Proteomes" id="UP000241444">
    <property type="component" value="Unassembled WGS sequence"/>
</dbReference>
<accession>A0A2P7BCX1</accession>
<proteinExistence type="predicted"/>
<protein>
    <submittedName>
        <fullName evidence="5">DeoR/GlpR transcriptional regulator</fullName>
    </submittedName>
</protein>
<dbReference type="Pfam" id="PF08220">
    <property type="entry name" value="HTH_DeoR"/>
    <property type="match status" value="1"/>
</dbReference>
<reference evidence="6" key="1">
    <citation type="submission" date="2017-11" db="EMBL/GenBank/DDBJ databases">
        <authorList>
            <person name="Kuznetsova I."/>
            <person name="Sazanova A."/>
            <person name="Chirak E."/>
            <person name="Safronova V."/>
            <person name="Willems A."/>
        </authorList>
    </citation>
    <scope>NUCLEOTIDE SEQUENCE [LARGE SCALE GENOMIC DNA]</scope>
    <source>
        <strain evidence="6">STM 196</strain>
    </source>
</reference>
<evidence type="ECO:0000256" key="3">
    <source>
        <dbReference type="ARBA" id="ARBA00023163"/>
    </source>
</evidence>
<dbReference type="Gene3D" id="1.10.10.10">
    <property type="entry name" value="Winged helix-like DNA-binding domain superfamily/Winged helix DNA-binding domain"/>
    <property type="match status" value="1"/>
</dbReference>
<dbReference type="InterPro" id="IPR014036">
    <property type="entry name" value="DeoR-like_C"/>
</dbReference>
<feature type="domain" description="HTH deoR-type" evidence="4">
    <location>
        <begin position="30"/>
        <end position="85"/>
    </location>
</feature>
<dbReference type="InterPro" id="IPR036390">
    <property type="entry name" value="WH_DNA-bd_sf"/>
</dbReference>
<dbReference type="InterPro" id="IPR050313">
    <property type="entry name" value="Carb_Metab_HTH_regulators"/>
</dbReference>
<dbReference type="PANTHER" id="PTHR30363">
    <property type="entry name" value="HTH-TYPE TRANSCRIPTIONAL REGULATOR SRLR-RELATED"/>
    <property type="match status" value="1"/>
</dbReference>
<organism evidence="5 6">
    <name type="scientific">Phyllobacterium brassicacearum</name>
    <dbReference type="NCBI Taxonomy" id="314235"/>
    <lineage>
        <taxon>Bacteria</taxon>
        <taxon>Pseudomonadati</taxon>
        <taxon>Pseudomonadota</taxon>
        <taxon>Alphaproteobacteria</taxon>
        <taxon>Hyphomicrobiales</taxon>
        <taxon>Phyllobacteriaceae</taxon>
        <taxon>Phyllobacterium</taxon>
    </lineage>
</organism>
<dbReference type="EMBL" id="PGGO01000020">
    <property type="protein sequence ID" value="PSH64321.1"/>
    <property type="molecule type" value="Genomic_DNA"/>
</dbReference>
<keyword evidence="2" id="KW-0805">Transcription regulation</keyword>
<keyword evidence="3" id="KW-0804">Transcription</keyword>
<dbReference type="SMART" id="SM01134">
    <property type="entry name" value="DeoRC"/>
    <property type="match status" value="1"/>
</dbReference>
<comment type="caution">
    <text evidence="5">The sequence shown here is derived from an EMBL/GenBank/DDBJ whole genome shotgun (WGS) entry which is preliminary data.</text>
</comment>
<evidence type="ECO:0000313" key="6">
    <source>
        <dbReference type="Proteomes" id="UP000241444"/>
    </source>
</evidence>
<evidence type="ECO:0000256" key="1">
    <source>
        <dbReference type="ARBA" id="ARBA00022491"/>
    </source>
</evidence>
<evidence type="ECO:0000259" key="4">
    <source>
        <dbReference type="PROSITE" id="PS51000"/>
    </source>
</evidence>
<keyword evidence="6" id="KW-1185">Reference proteome</keyword>
<dbReference type="InterPro" id="IPR036388">
    <property type="entry name" value="WH-like_DNA-bd_sf"/>
</dbReference>
<dbReference type="PROSITE" id="PS51000">
    <property type="entry name" value="HTH_DEOR_2"/>
    <property type="match status" value="1"/>
</dbReference>
<sequence>MNAYLILPIWARFAIKREGRALSVLKDLSPDERKAMILRRINESGRVLANAVASEFGVSEDSIRRDLRELAEQGLVQRFHGGASRSRSGPRSFQQRARDDTAGKKAIAAAAAARIPANATMLLDSSTTVLEFVRALPADLQTCIITGSPDIAAAALDHPCCEVILLGGSLNRLTRSAIGQSTLTEVQSMRVDFCVLGACAVDEALMLRAENYDDARMKLAFGQACNEIILLATSEKLVKQGPFAIGPISIISTLVTDKTADRSILERISETGVEVIVAGDPVK</sequence>
<dbReference type="SMART" id="SM00420">
    <property type="entry name" value="HTH_DEOR"/>
    <property type="match status" value="1"/>
</dbReference>
<dbReference type="OrthoDB" id="9814815at2"/>
<name>A0A2P7BCX1_9HYPH</name>
<dbReference type="Gene3D" id="3.40.50.1360">
    <property type="match status" value="1"/>
</dbReference>
<dbReference type="GO" id="GO:0003700">
    <property type="term" value="F:DNA-binding transcription factor activity"/>
    <property type="evidence" value="ECO:0007669"/>
    <property type="project" value="InterPro"/>
</dbReference>
<dbReference type="SUPFAM" id="SSF100950">
    <property type="entry name" value="NagB/RpiA/CoA transferase-like"/>
    <property type="match status" value="1"/>
</dbReference>
<dbReference type="PRINTS" id="PR00037">
    <property type="entry name" value="HTHLACR"/>
</dbReference>
<dbReference type="SUPFAM" id="SSF46785">
    <property type="entry name" value="Winged helix' DNA-binding domain"/>
    <property type="match status" value="1"/>
</dbReference>
<evidence type="ECO:0000256" key="2">
    <source>
        <dbReference type="ARBA" id="ARBA00023015"/>
    </source>
</evidence>
<dbReference type="InterPro" id="IPR037171">
    <property type="entry name" value="NagB/RpiA_transferase-like"/>
</dbReference>
<keyword evidence="1" id="KW-0678">Repressor</keyword>